<sequence>MKFSCHLILSILLLSSCGDTGIEPIDNYILLHDNSSKVWLIDKQLDGDKDYTPLQFEYKDLIVFHESQNAYFHRLKDLGTKPGIKMGFWLDQSKNEIGFKGTKKDLIFEIISLTRTKIVLKPKHKSFKYTIVLIPFPEY</sequence>
<keyword evidence="2" id="KW-1185">Reference proteome</keyword>
<name>F2IBP6_FLUTR</name>
<evidence type="ECO:0000313" key="1">
    <source>
        <dbReference type="EMBL" id="AEA45372.1"/>
    </source>
</evidence>
<evidence type="ECO:0000313" key="2">
    <source>
        <dbReference type="Proteomes" id="UP000007463"/>
    </source>
</evidence>
<dbReference type="HOGENOM" id="CLU_1842179_0_0_10"/>
<reference evidence="1 2" key="1">
    <citation type="journal article" date="2011" name="Stand. Genomic Sci.">
        <title>Complete genome sequence of the gliding freshwater bacterium Fluviicola taffensis type strain (RW262).</title>
        <authorList>
            <person name="Woyke T."/>
            <person name="Chertkov O."/>
            <person name="Lapidus A."/>
            <person name="Nolan M."/>
            <person name="Lucas S."/>
            <person name="Del Rio T.G."/>
            <person name="Tice H."/>
            <person name="Cheng J.F."/>
            <person name="Tapia R."/>
            <person name="Han C."/>
            <person name="Goodwin L."/>
            <person name="Pitluck S."/>
            <person name="Liolios K."/>
            <person name="Pagani I."/>
            <person name="Ivanova N."/>
            <person name="Huntemann M."/>
            <person name="Mavromatis K."/>
            <person name="Mikhailova N."/>
            <person name="Pati A."/>
            <person name="Chen A."/>
            <person name="Palaniappan K."/>
            <person name="Land M."/>
            <person name="Hauser L."/>
            <person name="Brambilla E.M."/>
            <person name="Rohde M."/>
            <person name="Mwirichia R."/>
            <person name="Sikorski J."/>
            <person name="Tindall B.J."/>
            <person name="Goker M."/>
            <person name="Bristow J."/>
            <person name="Eisen J.A."/>
            <person name="Markowitz V."/>
            <person name="Hugenholtz P."/>
            <person name="Klenk H.P."/>
            <person name="Kyrpides N.C."/>
        </authorList>
    </citation>
    <scope>NUCLEOTIDE SEQUENCE [LARGE SCALE GENOMIC DNA]</scope>
    <source>
        <strain evidence="2">DSM 16823 / RW262 / RW262</strain>
    </source>
</reference>
<dbReference type="STRING" id="755732.Fluta_3400"/>
<dbReference type="AlphaFoldDB" id="F2IBP6"/>
<dbReference type="Proteomes" id="UP000007463">
    <property type="component" value="Chromosome"/>
</dbReference>
<gene>
    <name evidence="1" type="ordered locus">Fluta_3400</name>
</gene>
<accession>F2IBP6</accession>
<dbReference type="EMBL" id="CP002542">
    <property type="protein sequence ID" value="AEA45372.1"/>
    <property type="molecule type" value="Genomic_DNA"/>
</dbReference>
<dbReference type="RefSeq" id="WP_013688139.1">
    <property type="nucleotide sequence ID" value="NC_015321.1"/>
</dbReference>
<dbReference type="OrthoDB" id="9553526at2"/>
<organism evidence="1 2">
    <name type="scientific">Fluviicola taffensis (strain DSM 16823 / NCIMB 13979 / RW262)</name>
    <dbReference type="NCBI Taxonomy" id="755732"/>
    <lineage>
        <taxon>Bacteria</taxon>
        <taxon>Pseudomonadati</taxon>
        <taxon>Bacteroidota</taxon>
        <taxon>Flavobacteriia</taxon>
        <taxon>Flavobacteriales</taxon>
        <taxon>Crocinitomicaceae</taxon>
        <taxon>Fluviicola</taxon>
    </lineage>
</organism>
<evidence type="ECO:0008006" key="3">
    <source>
        <dbReference type="Google" id="ProtNLM"/>
    </source>
</evidence>
<dbReference type="PROSITE" id="PS51257">
    <property type="entry name" value="PROKAR_LIPOPROTEIN"/>
    <property type="match status" value="1"/>
</dbReference>
<proteinExistence type="predicted"/>
<protein>
    <recommendedName>
        <fullName evidence="3">Lipoprotein</fullName>
    </recommendedName>
</protein>
<reference evidence="2" key="2">
    <citation type="submission" date="2011-02" db="EMBL/GenBank/DDBJ databases">
        <title>The complete genome of Fluviicola taffensis DSM 16823.</title>
        <authorList>
            <consortium name="US DOE Joint Genome Institute (JGI-PGF)"/>
            <person name="Lucas S."/>
            <person name="Copeland A."/>
            <person name="Lapidus A."/>
            <person name="Bruce D."/>
            <person name="Goodwin L."/>
            <person name="Pitluck S."/>
            <person name="Kyrpides N."/>
            <person name="Mavromatis K."/>
            <person name="Ivanova N."/>
            <person name="Mikhailova N."/>
            <person name="Pagani I."/>
            <person name="Chertkov O."/>
            <person name="Detter J.C."/>
            <person name="Han C."/>
            <person name="Tapia R."/>
            <person name="Land M."/>
            <person name="Hauser L."/>
            <person name="Markowitz V."/>
            <person name="Cheng J.-F."/>
            <person name="Hugenholtz P."/>
            <person name="Woyke T."/>
            <person name="Wu D."/>
            <person name="Tindall B."/>
            <person name="Pomrenke H.G."/>
            <person name="Brambilla E."/>
            <person name="Klenk H.-P."/>
            <person name="Eisen J.A."/>
        </authorList>
    </citation>
    <scope>NUCLEOTIDE SEQUENCE [LARGE SCALE GENOMIC DNA]</scope>
    <source>
        <strain evidence="2">DSM 16823 / RW262 / RW262</strain>
    </source>
</reference>
<dbReference type="KEGG" id="fte:Fluta_3400"/>